<keyword evidence="2" id="KW-1185">Reference proteome</keyword>
<evidence type="ECO:0000313" key="1">
    <source>
        <dbReference type="EMBL" id="KAK2947307.1"/>
    </source>
</evidence>
<gene>
    <name evidence="1" type="ORF">BLNAU_17783</name>
</gene>
<evidence type="ECO:0000313" key="2">
    <source>
        <dbReference type="Proteomes" id="UP001281761"/>
    </source>
</evidence>
<sequence>MTEQPHLEDDEVALPASIMSDWRLVLQDSITRNDLRQGCLSLFDQVNSGLKLDQTEVNHAIRFLKYACMYIEHRKSPHNKLLETIFLNESDRHTKLSSSLVNLLSLPSITLRTAVLSFFDVGLRKSSLDFPIEVATTGLLPQLFLVLKPHEIPLNDTTIEFHRHLTSIVDHFFDFASPETIVDHLDDDTEAG</sequence>
<dbReference type="Proteomes" id="UP001281761">
    <property type="component" value="Unassembled WGS sequence"/>
</dbReference>
<organism evidence="1 2">
    <name type="scientific">Blattamonas nauphoetae</name>
    <dbReference type="NCBI Taxonomy" id="2049346"/>
    <lineage>
        <taxon>Eukaryota</taxon>
        <taxon>Metamonada</taxon>
        <taxon>Preaxostyla</taxon>
        <taxon>Oxymonadida</taxon>
        <taxon>Blattamonas</taxon>
    </lineage>
</organism>
<comment type="caution">
    <text evidence="1">The sequence shown here is derived from an EMBL/GenBank/DDBJ whole genome shotgun (WGS) entry which is preliminary data.</text>
</comment>
<protein>
    <submittedName>
        <fullName evidence="1">Uncharacterized protein</fullName>
    </submittedName>
</protein>
<accession>A0ABQ9X9D6</accession>
<proteinExistence type="predicted"/>
<reference evidence="1 2" key="1">
    <citation type="journal article" date="2022" name="bioRxiv">
        <title>Genomics of Preaxostyla Flagellates Illuminates Evolutionary Transitions and the Path Towards Mitochondrial Loss.</title>
        <authorList>
            <person name="Novak L.V.F."/>
            <person name="Treitli S.C."/>
            <person name="Pyrih J."/>
            <person name="Halakuc P."/>
            <person name="Pipaliya S.V."/>
            <person name="Vacek V."/>
            <person name="Brzon O."/>
            <person name="Soukal P."/>
            <person name="Eme L."/>
            <person name="Dacks J.B."/>
            <person name="Karnkowska A."/>
            <person name="Elias M."/>
            <person name="Hampl V."/>
        </authorList>
    </citation>
    <scope>NUCLEOTIDE SEQUENCE [LARGE SCALE GENOMIC DNA]</scope>
    <source>
        <strain evidence="1">NAU3</strain>
        <tissue evidence="1">Gut</tissue>
    </source>
</reference>
<dbReference type="EMBL" id="JARBJD010000205">
    <property type="protein sequence ID" value="KAK2947307.1"/>
    <property type="molecule type" value="Genomic_DNA"/>
</dbReference>
<name>A0ABQ9X9D6_9EUKA</name>